<reference evidence="2 3" key="1">
    <citation type="submission" date="2019-05" db="EMBL/GenBank/DDBJ databases">
        <title>Mikania micrantha, genome provides insights into the molecular mechanism of rapid growth.</title>
        <authorList>
            <person name="Liu B."/>
        </authorList>
    </citation>
    <scope>NUCLEOTIDE SEQUENCE [LARGE SCALE GENOMIC DNA]</scope>
    <source>
        <strain evidence="2">NLD-2019</strain>
        <tissue evidence="2">Leaf</tissue>
    </source>
</reference>
<dbReference type="OrthoDB" id="413760at2759"/>
<proteinExistence type="predicted"/>
<organism evidence="2 3">
    <name type="scientific">Mikania micrantha</name>
    <name type="common">bitter vine</name>
    <dbReference type="NCBI Taxonomy" id="192012"/>
    <lineage>
        <taxon>Eukaryota</taxon>
        <taxon>Viridiplantae</taxon>
        <taxon>Streptophyta</taxon>
        <taxon>Embryophyta</taxon>
        <taxon>Tracheophyta</taxon>
        <taxon>Spermatophyta</taxon>
        <taxon>Magnoliopsida</taxon>
        <taxon>eudicotyledons</taxon>
        <taxon>Gunneridae</taxon>
        <taxon>Pentapetalae</taxon>
        <taxon>asterids</taxon>
        <taxon>campanulids</taxon>
        <taxon>Asterales</taxon>
        <taxon>Asteraceae</taxon>
        <taxon>Asteroideae</taxon>
        <taxon>Heliantheae alliance</taxon>
        <taxon>Eupatorieae</taxon>
        <taxon>Mikania</taxon>
    </lineage>
</organism>
<dbReference type="Pfam" id="PF07727">
    <property type="entry name" value="RVT_2"/>
    <property type="match status" value="1"/>
</dbReference>
<protein>
    <recommendedName>
        <fullName evidence="1">Reverse transcriptase Ty1/copia-type domain-containing protein</fullName>
    </recommendedName>
</protein>
<dbReference type="SUPFAM" id="SSF56672">
    <property type="entry name" value="DNA/RNA polymerases"/>
    <property type="match status" value="1"/>
</dbReference>
<sequence>MAASERWRVHHLDVKSAFLNGDLNEEVYIKQPDGFVVQGNEKMVYKLSKALYGLRQAPRAWNVKLDKVLKELGFMKCKHEQAVYILHKSDTTLIIGVYVDDIIVTGPDENHVNEFKNKMKLVFEMSDLGQLSYYLGIEVDQQKNGITLKQSAYAKELLKIAGMSECNSSTWPMEHKLQLIRDEDGKEVNATDYRRLIRSLQYLLHTRPDLGFSVGVASRYMEKPKESHLKAVKHILRYIKGSLNVGLIYRSGGDGKLVGYSDSSFGTDLTDRKGTTGTVFYMSGNFITWSSQKQRTVALSSCEAEFMAATGAACQALWLGNLTSELTGRKAQCVKLMVDNEAAIQLMKNPVFHGRSKHIDTKYHFIREYVEEGLICVEHVSGTMQWADILSKALPRLKFSEMRNLLGSEDLTDPSPHEGENVN</sequence>
<dbReference type="PANTHER" id="PTHR11439">
    <property type="entry name" value="GAG-POL-RELATED RETROTRANSPOSON"/>
    <property type="match status" value="1"/>
</dbReference>
<accession>A0A5N6N7B2</accession>
<dbReference type="AlphaFoldDB" id="A0A5N6N7B2"/>
<dbReference type="CDD" id="cd09272">
    <property type="entry name" value="RNase_HI_RT_Ty1"/>
    <property type="match status" value="1"/>
</dbReference>
<gene>
    <name evidence="2" type="ORF">E3N88_25845</name>
</gene>
<dbReference type="InterPro" id="IPR013103">
    <property type="entry name" value="RVT_2"/>
</dbReference>
<comment type="caution">
    <text evidence="2">The sequence shown here is derived from an EMBL/GenBank/DDBJ whole genome shotgun (WGS) entry which is preliminary data.</text>
</comment>
<evidence type="ECO:0000259" key="1">
    <source>
        <dbReference type="Pfam" id="PF07727"/>
    </source>
</evidence>
<keyword evidence="3" id="KW-1185">Reference proteome</keyword>
<evidence type="ECO:0000313" key="2">
    <source>
        <dbReference type="EMBL" id="KAD4385676.1"/>
    </source>
</evidence>
<dbReference type="Proteomes" id="UP000326396">
    <property type="component" value="Linkage Group LG3"/>
</dbReference>
<feature type="domain" description="Reverse transcriptase Ty1/copia-type" evidence="1">
    <location>
        <begin position="1"/>
        <end position="174"/>
    </location>
</feature>
<dbReference type="InterPro" id="IPR043502">
    <property type="entry name" value="DNA/RNA_pol_sf"/>
</dbReference>
<dbReference type="EMBL" id="SZYD01000013">
    <property type="protein sequence ID" value="KAD4385676.1"/>
    <property type="molecule type" value="Genomic_DNA"/>
</dbReference>
<evidence type="ECO:0000313" key="3">
    <source>
        <dbReference type="Proteomes" id="UP000326396"/>
    </source>
</evidence>
<name>A0A5N6N7B2_9ASTR</name>
<dbReference type="PANTHER" id="PTHR11439:SF515">
    <property type="entry name" value="GAG-POL POLYPROTEIN"/>
    <property type="match status" value="1"/>
</dbReference>